<sequence length="368" mass="39199">MRTQHRSRYWIALGIAAIVAVSLLTVFLTAPRPGGRMDPNATAPQGAHALVTLLRERGVDVTVADTLTDVERSARADSLLLVAETRRIGGDELDRLAGVPGDLLLVAPDARARQTLAPAVRDRGPRLFADDPDCDLREARLAGPTDLQAASTYVAAGAESLRSCYDGALVRYRDGARTVTVVGSTSFMTNADLAHAGNTALALNLAGARSHLVWFAPQHLTAGATGTATLFDLIPKNISWLFWQLCLALACAALWQGRRLGPLVAESLPVVVRASETVEGLGRLYRAHRAADRAGAALRAAALRRITPRLGLGPAADPSAVAAAVGRRVGAHPDWVRHVLFGSEPQSDTDLVRLARVLDDIERKVTHS</sequence>
<name>A0ABS5RPI6_9MYCO</name>
<evidence type="ECO:0000313" key="4">
    <source>
        <dbReference type="Proteomes" id="UP001519535"/>
    </source>
</evidence>
<gene>
    <name evidence="3" type="ORF">KIH27_21655</name>
</gene>
<dbReference type="Proteomes" id="UP001519535">
    <property type="component" value="Unassembled WGS sequence"/>
</dbReference>
<reference evidence="3 4" key="1">
    <citation type="submission" date="2021-05" db="EMBL/GenBank/DDBJ databases">
        <title>Mycobacterium acidophilum sp. nov., an extremely acid-tolerant member of the genus Mycobacterium.</title>
        <authorList>
            <person name="Xia J."/>
        </authorList>
    </citation>
    <scope>NUCLEOTIDE SEQUENCE [LARGE SCALE GENOMIC DNA]</scope>
    <source>
        <strain evidence="3 4">M1</strain>
    </source>
</reference>
<evidence type="ECO:0000313" key="3">
    <source>
        <dbReference type="EMBL" id="MBS9536192.1"/>
    </source>
</evidence>
<evidence type="ECO:0000259" key="2">
    <source>
        <dbReference type="Pfam" id="PF14258"/>
    </source>
</evidence>
<dbReference type="RefSeq" id="WP_214095020.1">
    <property type="nucleotide sequence ID" value="NZ_JAHCLR010000090.1"/>
</dbReference>
<proteinExistence type="predicted"/>
<evidence type="ECO:0000256" key="1">
    <source>
        <dbReference type="SAM" id="Phobius"/>
    </source>
</evidence>
<feature type="transmembrane region" description="Helical" evidence="1">
    <location>
        <begin position="9"/>
        <end position="30"/>
    </location>
</feature>
<keyword evidence="1" id="KW-1133">Transmembrane helix</keyword>
<protein>
    <submittedName>
        <fullName evidence="3">DUF4350 domain-containing protein</fullName>
    </submittedName>
</protein>
<accession>A0ABS5RPI6</accession>
<dbReference type="InterPro" id="IPR025646">
    <property type="entry name" value="DUF4350"/>
</dbReference>
<dbReference type="EMBL" id="JAHCLR010000090">
    <property type="protein sequence ID" value="MBS9536192.1"/>
    <property type="molecule type" value="Genomic_DNA"/>
</dbReference>
<comment type="caution">
    <text evidence="3">The sequence shown here is derived from an EMBL/GenBank/DDBJ whole genome shotgun (WGS) entry which is preliminary data.</text>
</comment>
<organism evidence="3 4">
    <name type="scientific">Mycolicibacter acidiphilus</name>
    <dbReference type="NCBI Taxonomy" id="2835306"/>
    <lineage>
        <taxon>Bacteria</taxon>
        <taxon>Bacillati</taxon>
        <taxon>Actinomycetota</taxon>
        <taxon>Actinomycetes</taxon>
        <taxon>Mycobacteriales</taxon>
        <taxon>Mycobacteriaceae</taxon>
        <taxon>Mycolicibacter</taxon>
    </lineage>
</organism>
<keyword evidence="1" id="KW-0812">Transmembrane</keyword>
<keyword evidence="4" id="KW-1185">Reference proteome</keyword>
<feature type="domain" description="DUF4350" evidence="2">
    <location>
        <begin position="40"/>
        <end position="205"/>
    </location>
</feature>
<dbReference type="Pfam" id="PF14258">
    <property type="entry name" value="DUF4350"/>
    <property type="match status" value="1"/>
</dbReference>
<keyword evidence="1" id="KW-0472">Membrane</keyword>